<evidence type="ECO:0000313" key="3">
    <source>
        <dbReference type="Proteomes" id="UP000011509"/>
    </source>
</evidence>
<evidence type="ECO:0000313" key="2">
    <source>
        <dbReference type="EMBL" id="ELZ47890.1"/>
    </source>
</evidence>
<reference evidence="2 3" key="1">
    <citation type="journal article" date="2014" name="PLoS Genet.">
        <title>Phylogenetically driven sequencing of extremely halophilic archaea reveals strategies for static and dynamic osmo-response.</title>
        <authorList>
            <person name="Becker E.A."/>
            <person name="Seitzer P.M."/>
            <person name="Tritt A."/>
            <person name="Larsen D."/>
            <person name="Krusor M."/>
            <person name="Yao A.I."/>
            <person name="Wu D."/>
            <person name="Madern D."/>
            <person name="Eisen J.A."/>
            <person name="Darling A.E."/>
            <person name="Facciotti M.T."/>
        </authorList>
    </citation>
    <scope>NUCLEOTIDE SEQUENCE [LARGE SCALE GENOMIC DNA]</scope>
    <source>
        <strain evidence="2 3">DSM 10284</strain>
    </source>
</reference>
<dbReference type="OrthoDB" id="380172at2157"/>
<feature type="compositionally biased region" description="Basic and acidic residues" evidence="1">
    <location>
        <begin position="88"/>
        <end position="98"/>
    </location>
</feature>
<feature type="region of interest" description="Disordered" evidence="1">
    <location>
        <begin position="88"/>
        <end position="143"/>
    </location>
</feature>
<protein>
    <submittedName>
        <fullName evidence="2">Uncharacterized protein</fullName>
    </submittedName>
</protein>
<keyword evidence="3" id="KW-1185">Reference proteome</keyword>
<dbReference type="STRING" id="1227466.C464_08210"/>
<gene>
    <name evidence="2" type="ORF">C464_08210</name>
</gene>
<accession>M0EJE9</accession>
<organism evidence="2 3">
    <name type="scientific">Halorubrum coriense DSM 10284</name>
    <dbReference type="NCBI Taxonomy" id="1227466"/>
    <lineage>
        <taxon>Archaea</taxon>
        <taxon>Methanobacteriati</taxon>
        <taxon>Methanobacteriota</taxon>
        <taxon>Stenosarchaea group</taxon>
        <taxon>Halobacteria</taxon>
        <taxon>Halobacteriales</taxon>
        <taxon>Haloferacaceae</taxon>
        <taxon>Halorubrum</taxon>
    </lineage>
</organism>
<evidence type="ECO:0000256" key="1">
    <source>
        <dbReference type="SAM" id="MobiDB-lite"/>
    </source>
</evidence>
<dbReference type="Proteomes" id="UP000011509">
    <property type="component" value="Unassembled WGS sequence"/>
</dbReference>
<name>M0EJE9_9EURY</name>
<comment type="caution">
    <text evidence="2">The sequence shown here is derived from an EMBL/GenBank/DDBJ whole genome shotgun (WGS) entry which is preliminary data.</text>
</comment>
<proteinExistence type="predicted"/>
<feature type="compositionally biased region" description="Low complexity" evidence="1">
    <location>
        <begin position="101"/>
        <end position="116"/>
    </location>
</feature>
<sequence length="143" mass="15689">MTRTETIPRKIKSKIAWYVSDIELIPAPEADAWRWSDVFVARHGRGVADPSIGIALRDAGLLVRLDDGRYRSTERLAEYMSERHGVDMSRPVFARDELTTSSDPSPARSQSSSGAQTTNHQSTLTEYAGASAGGSQADHKQEA</sequence>
<dbReference type="AlphaFoldDB" id="M0EJE9"/>
<dbReference type="RefSeq" id="WP_006113157.1">
    <property type="nucleotide sequence ID" value="NZ_AOJL01000032.1"/>
</dbReference>
<dbReference type="EMBL" id="AOJL01000032">
    <property type="protein sequence ID" value="ELZ47890.1"/>
    <property type="molecule type" value="Genomic_DNA"/>
</dbReference>